<name>I0YYZ7_COCSC</name>
<evidence type="ECO:0000313" key="3">
    <source>
        <dbReference type="Proteomes" id="UP000007264"/>
    </source>
</evidence>
<dbReference type="Proteomes" id="UP000007264">
    <property type="component" value="Unassembled WGS sequence"/>
</dbReference>
<gene>
    <name evidence="2" type="ORF">COCSUDRAFT_33139</name>
</gene>
<accession>I0YYZ7</accession>
<organism evidence="2 3">
    <name type="scientific">Coccomyxa subellipsoidea (strain C-169)</name>
    <name type="common">Green microalga</name>
    <dbReference type="NCBI Taxonomy" id="574566"/>
    <lineage>
        <taxon>Eukaryota</taxon>
        <taxon>Viridiplantae</taxon>
        <taxon>Chlorophyta</taxon>
        <taxon>core chlorophytes</taxon>
        <taxon>Trebouxiophyceae</taxon>
        <taxon>Trebouxiophyceae incertae sedis</taxon>
        <taxon>Coccomyxaceae</taxon>
        <taxon>Coccomyxa</taxon>
        <taxon>Coccomyxa subellipsoidea</taxon>
    </lineage>
</organism>
<comment type="caution">
    <text evidence="2">The sequence shown here is derived from an EMBL/GenBank/DDBJ whole genome shotgun (WGS) entry which is preliminary data.</text>
</comment>
<evidence type="ECO:0000256" key="1">
    <source>
        <dbReference type="SAM" id="MobiDB-lite"/>
    </source>
</evidence>
<proteinExistence type="predicted"/>
<dbReference type="RefSeq" id="XP_005648160.1">
    <property type="nucleotide sequence ID" value="XM_005648103.1"/>
</dbReference>
<dbReference type="GeneID" id="17041608"/>
<evidence type="ECO:0000313" key="2">
    <source>
        <dbReference type="EMBL" id="EIE23616.1"/>
    </source>
</evidence>
<dbReference type="EMBL" id="AGSI01000007">
    <property type="protein sequence ID" value="EIE23616.1"/>
    <property type="molecule type" value="Genomic_DNA"/>
</dbReference>
<sequence>MAVQQQTGLFGEHQHERAASCDVPLQRLPASNRDGPPMNIVESYLSSLKAMYAVSTPAMEGPAAGSKRAHTASHPMHNPFQSCTTQSQEPACWAAQDTRASHRSKRQRSCTADDGEDVAESMPWGPVENSAPPAEHAWQLRARDHSSVSAASTHWQVQIWPQPTFKLHRDVMEDDATSPLSAPAPHEQD</sequence>
<protein>
    <submittedName>
        <fullName evidence="2">Uncharacterized protein</fullName>
    </submittedName>
</protein>
<dbReference type="OrthoDB" id="10438599at2759"/>
<dbReference type="KEGG" id="csl:COCSUDRAFT_33139"/>
<dbReference type="AlphaFoldDB" id="I0YYZ7"/>
<keyword evidence="3" id="KW-1185">Reference proteome</keyword>
<feature type="region of interest" description="Disordered" evidence="1">
    <location>
        <begin position="168"/>
        <end position="189"/>
    </location>
</feature>
<feature type="region of interest" description="Disordered" evidence="1">
    <location>
        <begin position="1"/>
        <end position="21"/>
    </location>
</feature>
<reference evidence="2 3" key="1">
    <citation type="journal article" date="2012" name="Genome Biol.">
        <title>The genome of the polar eukaryotic microalga coccomyxa subellipsoidea reveals traits of cold adaptation.</title>
        <authorList>
            <person name="Blanc G."/>
            <person name="Agarkova I."/>
            <person name="Grimwood J."/>
            <person name="Kuo A."/>
            <person name="Brueggeman A."/>
            <person name="Dunigan D."/>
            <person name="Gurnon J."/>
            <person name="Ladunga I."/>
            <person name="Lindquist E."/>
            <person name="Lucas S."/>
            <person name="Pangilinan J."/>
            <person name="Proschold T."/>
            <person name="Salamov A."/>
            <person name="Schmutz J."/>
            <person name="Weeks D."/>
            <person name="Yamada T."/>
            <person name="Claverie J.M."/>
            <person name="Grigoriev I."/>
            <person name="Van Etten J."/>
            <person name="Lomsadze A."/>
            <person name="Borodovsky M."/>
        </authorList>
    </citation>
    <scope>NUCLEOTIDE SEQUENCE [LARGE SCALE GENOMIC DNA]</scope>
    <source>
        <strain evidence="2 3">C-169</strain>
    </source>
</reference>
<feature type="region of interest" description="Disordered" evidence="1">
    <location>
        <begin position="103"/>
        <end position="123"/>
    </location>
</feature>